<dbReference type="GO" id="GO:0005524">
    <property type="term" value="F:ATP binding"/>
    <property type="evidence" value="ECO:0007669"/>
    <property type="project" value="InterPro"/>
</dbReference>
<reference evidence="2" key="1">
    <citation type="submission" date="2016-10" db="EMBL/GenBank/DDBJ databases">
        <title>CRISPR-Cas defence system in Roseofilum reptotaenium: evidence of a bacteriophage-cyanobacterium arms race in the coral black band disease.</title>
        <authorList>
            <person name="Buerger P."/>
            <person name="Wood-Charlson E.M."/>
            <person name="Weynberg K.D."/>
            <person name="Willis B."/>
            <person name="Van Oppen M.J."/>
        </authorList>
    </citation>
    <scope>NUCLEOTIDE SEQUENCE [LARGE SCALE GENOMIC DNA]</scope>
    <source>
        <strain evidence="2">AO1-A</strain>
    </source>
</reference>
<evidence type="ECO:0000313" key="3">
    <source>
        <dbReference type="Proteomes" id="UP000183940"/>
    </source>
</evidence>
<dbReference type="AlphaFoldDB" id="A0A1L9QMI6"/>
<feature type="domain" description="ATPase dynein-related AAA" evidence="1">
    <location>
        <begin position="21"/>
        <end position="151"/>
    </location>
</feature>
<protein>
    <submittedName>
        <fullName evidence="2">AAA family ATPase</fullName>
    </submittedName>
</protein>
<dbReference type="Proteomes" id="UP000183940">
    <property type="component" value="Unassembled WGS sequence"/>
</dbReference>
<gene>
    <name evidence="2" type="ORF">BI308_19810</name>
</gene>
<name>A0A1L9QMI6_9CYAN</name>
<comment type="caution">
    <text evidence="2">The sequence shown here is derived from an EMBL/GenBank/DDBJ whole genome shotgun (WGS) entry which is preliminary data.</text>
</comment>
<dbReference type="InterPro" id="IPR011704">
    <property type="entry name" value="ATPase_dyneun-rel_AAA"/>
</dbReference>
<dbReference type="STRING" id="1925591.BI308_19810"/>
<evidence type="ECO:0000313" key="2">
    <source>
        <dbReference type="EMBL" id="OJJ22266.1"/>
    </source>
</evidence>
<dbReference type="Gene3D" id="3.40.50.300">
    <property type="entry name" value="P-loop containing nucleotide triphosphate hydrolases"/>
    <property type="match status" value="1"/>
</dbReference>
<dbReference type="InterPro" id="IPR027417">
    <property type="entry name" value="P-loop_NTPase"/>
</dbReference>
<proteinExistence type="predicted"/>
<dbReference type="GO" id="GO:0016887">
    <property type="term" value="F:ATP hydrolysis activity"/>
    <property type="evidence" value="ECO:0007669"/>
    <property type="project" value="InterPro"/>
</dbReference>
<keyword evidence="3" id="KW-1185">Reference proteome</keyword>
<evidence type="ECO:0000259" key="1">
    <source>
        <dbReference type="Pfam" id="PF07728"/>
    </source>
</evidence>
<dbReference type="EMBL" id="MLAW01000043">
    <property type="protein sequence ID" value="OJJ22266.1"/>
    <property type="molecule type" value="Genomic_DNA"/>
</dbReference>
<sequence length="361" mass="40784">MIRIDARELYHVLELTPPEQNILLVGKHGIGKSEMISHFYRDRQNLPVIPFFLGQMSDPGDLIGLLHKDEKTGRSVFLPPYWWPEPDRPVVLFLDELNRARPEILQAVQDLTLNKTLAGKALPPGSIVIAAVNGGEEYQLTELDPALVSRFNLYEFAPTVEDWLLWASDRNIDARVLTFIQQHPDYLDGDNPDADAAIATAGLVKTPDRRAWVKVANFVRNHPKLEDIHFKLIAGMVGTRASITFRQSLATQRGLSPEQLLLQFAKHSKQLKDLEIQDFASLNERVLLWLNAGHCPDNKAENARKNLLKYLQYLAKAKQQEAIAHFSSLVQGPKFSDAMGFVAESMDLIDFLSEYLEAIQV</sequence>
<dbReference type="CDD" id="cd00009">
    <property type="entry name" value="AAA"/>
    <property type="match status" value="1"/>
</dbReference>
<accession>A0A1L9QMI6</accession>
<organism evidence="2 3">
    <name type="scientific">Roseofilum reptotaenium AO1-A</name>
    <dbReference type="NCBI Taxonomy" id="1925591"/>
    <lineage>
        <taxon>Bacteria</taxon>
        <taxon>Bacillati</taxon>
        <taxon>Cyanobacteriota</taxon>
        <taxon>Cyanophyceae</taxon>
        <taxon>Desertifilales</taxon>
        <taxon>Desertifilaceae</taxon>
        <taxon>Roseofilum</taxon>
    </lineage>
</organism>
<dbReference type="SUPFAM" id="SSF52540">
    <property type="entry name" value="P-loop containing nucleoside triphosphate hydrolases"/>
    <property type="match status" value="1"/>
</dbReference>
<dbReference type="Pfam" id="PF07728">
    <property type="entry name" value="AAA_5"/>
    <property type="match status" value="1"/>
</dbReference>